<feature type="domain" description="Terpene synthase N-terminal" evidence="5">
    <location>
        <begin position="23"/>
        <end position="205"/>
    </location>
</feature>
<dbReference type="GO" id="GO:0016102">
    <property type="term" value="P:diterpenoid biosynthetic process"/>
    <property type="evidence" value="ECO:0007669"/>
    <property type="project" value="InterPro"/>
</dbReference>
<evidence type="ECO:0000256" key="3">
    <source>
        <dbReference type="ARBA" id="ARBA00022842"/>
    </source>
</evidence>
<evidence type="ECO:0000259" key="6">
    <source>
        <dbReference type="Pfam" id="PF03936"/>
    </source>
</evidence>
<keyword evidence="3" id="KW-0460">Magnesium</keyword>
<protein>
    <submittedName>
        <fullName evidence="7">(-)-germacrene D synthase-like</fullName>
    </submittedName>
</protein>
<evidence type="ECO:0000259" key="5">
    <source>
        <dbReference type="Pfam" id="PF01397"/>
    </source>
</evidence>
<reference evidence="7" key="1">
    <citation type="submission" date="2020-09" db="EMBL/GenBank/DDBJ databases">
        <title>Genome-Enabled Discovery of Anthraquinone Biosynthesis in Senna tora.</title>
        <authorList>
            <person name="Kang S.-H."/>
            <person name="Pandey R.P."/>
            <person name="Lee C.-M."/>
            <person name="Sim J.-S."/>
            <person name="Jeong J.-T."/>
            <person name="Choi B.-S."/>
            <person name="Jung M."/>
            <person name="Ginzburg D."/>
            <person name="Zhao K."/>
            <person name="Won S.Y."/>
            <person name="Oh T.-J."/>
            <person name="Yu Y."/>
            <person name="Kim N.-H."/>
            <person name="Lee O.R."/>
            <person name="Lee T.-H."/>
            <person name="Bashyal P."/>
            <person name="Kim T.-S."/>
            <person name="Lee W.-H."/>
            <person name="Kawkins C."/>
            <person name="Kim C.-K."/>
            <person name="Kim J.S."/>
            <person name="Ahn B.O."/>
            <person name="Rhee S.Y."/>
            <person name="Sohng J.K."/>
        </authorList>
    </citation>
    <scope>NUCLEOTIDE SEQUENCE</scope>
    <source>
        <tissue evidence="7">Leaf</tissue>
    </source>
</reference>
<dbReference type="InterPro" id="IPR050148">
    <property type="entry name" value="Terpene_synthase-like"/>
</dbReference>
<comment type="cofactor">
    <cofactor evidence="1">
        <name>Mg(2+)</name>
        <dbReference type="ChEBI" id="CHEBI:18420"/>
    </cofactor>
</comment>
<dbReference type="AlphaFoldDB" id="A0A834TKK8"/>
<dbReference type="Pfam" id="PF01397">
    <property type="entry name" value="Terpene_synth"/>
    <property type="match status" value="1"/>
</dbReference>
<dbReference type="SUPFAM" id="SSF48239">
    <property type="entry name" value="Terpenoid cyclases/Protein prenyltransferases"/>
    <property type="match status" value="1"/>
</dbReference>
<dbReference type="GO" id="GO:0000287">
    <property type="term" value="F:magnesium ion binding"/>
    <property type="evidence" value="ECO:0007669"/>
    <property type="project" value="InterPro"/>
</dbReference>
<keyword evidence="4" id="KW-0456">Lyase</keyword>
<dbReference type="Gene3D" id="1.10.600.10">
    <property type="entry name" value="Farnesyl Diphosphate Synthase"/>
    <property type="match status" value="1"/>
</dbReference>
<dbReference type="InterPro" id="IPR008949">
    <property type="entry name" value="Isoprenoid_synthase_dom_sf"/>
</dbReference>
<dbReference type="PANTHER" id="PTHR31225:SF221">
    <property type="entry name" value="(-)-GERMACRENE D SYNTHASE"/>
    <property type="match status" value="1"/>
</dbReference>
<comment type="caution">
    <text evidence="7">The sequence shown here is derived from an EMBL/GenBank/DDBJ whole genome shotgun (WGS) entry which is preliminary data.</text>
</comment>
<dbReference type="PANTHER" id="PTHR31225">
    <property type="entry name" value="OS04G0344100 PROTEIN-RELATED"/>
    <property type="match status" value="1"/>
</dbReference>
<dbReference type="InterPro" id="IPR034741">
    <property type="entry name" value="Terpene_cyclase-like_1_C"/>
</dbReference>
<keyword evidence="8" id="KW-1185">Reference proteome</keyword>
<dbReference type="InterPro" id="IPR005630">
    <property type="entry name" value="Terpene_synthase_metal-bd"/>
</dbReference>
<dbReference type="CDD" id="cd00684">
    <property type="entry name" value="Terpene_cyclase_plant_C1"/>
    <property type="match status" value="1"/>
</dbReference>
<evidence type="ECO:0000256" key="2">
    <source>
        <dbReference type="ARBA" id="ARBA00022723"/>
    </source>
</evidence>
<organism evidence="7 8">
    <name type="scientific">Senna tora</name>
    <dbReference type="NCBI Taxonomy" id="362788"/>
    <lineage>
        <taxon>Eukaryota</taxon>
        <taxon>Viridiplantae</taxon>
        <taxon>Streptophyta</taxon>
        <taxon>Embryophyta</taxon>
        <taxon>Tracheophyta</taxon>
        <taxon>Spermatophyta</taxon>
        <taxon>Magnoliopsida</taxon>
        <taxon>eudicotyledons</taxon>
        <taxon>Gunneridae</taxon>
        <taxon>Pentapetalae</taxon>
        <taxon>rosids</taxon>
        <taxon>fabids</taxon>
        <taxon>Fabales</taxon>
        <taxon>Fabaceae</taxon>
        <taxon>Caesalpinioideae</taxon>
        <taxon>Cassia clade</taxon>
        <taxon>Senna</taxon>
    </lineage>
</organism>
<dbReference type="FunFam" id="1.10.600.10:FF:000007">
    <property type="entry name" value="Isoprene synthase, chloroplastic"/>
    <property type="match status" value="1"/>
</dbReference>
<dbReference type="InterPro" id="IPR036965">
    <property type="entry name" value="Terpene_synth_N_sf"/>
</dbReference>
<dbReference type="InterPro" id="IPR001906">
    <property type="entry name" value="Terpene_synth_N"/>
</dbReference>
<dbReference type="SFLD" id="SFLDS00005">
    <property type="entry name" value="Isoprenoid_Synthase_Type_I"/>
    <property type="match status" value="1"/>
</dbReference>
<dbReference type="Proteomes" id="UP000634136">
    <property type="component" value="Unassembled WGS sequence"/>
</dbReference>
<evidence type="ECO:0000313" key="8">
    <source>
        <dbReference type="Proteomes" id="UP000634136"/>
    </source>
</evidence>
<dbReference type="GO" id="GO:0080027">
    <property type="term" value="P:response to herbivore"/>
    <property type="evidence" value="ECO:0007669"/>
    <property type="project" value="UniProtKB-ARBA"/>
</dbReference>
<evidence type="ECO:0000256" key="4">
    <source>
        <dbReference type="ARBA" id="ARBA00023239"/>
    </source>
</evidence>
<dbReference type="Gene3D" id="1.50.10.130">
    <property type="entry name" value="Terpene synthase, N-terminal domain"/>
    <property type="match status" value="1"/>
</dbReference>
<keyword evidence="2" id="KW-0479">Metal-binding</keyword>
<dbReference type="InterPro" id="IPR044814">
    <property type="entry name" value="Terpene_cyclase_plant_C1"/>
</dbReference>
<dbReference type="SUPFAM" id="SSF48576">
    <property type="entry name" value="Terpenoid synthases"/>
    <property type="match status" value="1"/>
</dbReference>
<gene>
    <name evidence="7" type="ORF">G2W53_020978</name>
</gene>
<dbReference type="Pfam" id="PF03936">
    <property type="entry name" value="Terpene_synth_C"/>
    <property type="match status" value="1"/>
</dbReference>
<name>A0A834TKK8_9FABA</name>
<dbReference type="GO" id="GO:0009611">
    <property type="term" value="P:response to wounding"/>
    <property type="evidence" value="ECO:0007669"/>
    <property type="project" value="UniProtKB-ARBA"/>
</dbReference>
<accession>A0A834TKK8</accession>
<proteinExistence type="predicted"/>
<dbReference type="GO" id="GO:0010333">
    <property type="term" value="F:terpene synthase activity"/>
    <property type="evidence" value="ECO:0007669"/>
    <property type="project" value="InterPro"/>
</dbReference>
<evidence type="ECO:0000313" key="7">
    <source>
        <dbReference type="EMBL" id="KAF7822834.1"/>
    </source>
</evidence>
<dbReference type="EMBL" id="JAAIUW010000007">
    <property type="protein sequence ID" value="KAF7822834.1"/>
    <property type="molecule type" value="Genomic_DNA"/>
</dbReference>
<dbReference type="FunFam" id="1.50.10.130:FF:000001">
    <property type="entry name" value="Isoprene synthase, chloroplastic"/>
    <property type="match status" value="1"/>
</dbReference>
<dbReference type="SFLD" id="SFLDG01019">
    <property type="entry name" value="Terpene_Cyclase_Like_1_C_Termi"/>
    <property type="match status" value="1"/>
</dbReference>
<sequence>MSVATWSVVTSSPRRSANYHPTVWGDRFIPYASQSMEVDDKMEEQIKVLKEEVRKMLITTTTSNKPMEKIDLIDSIQRLGVNYHFEREIDNLLQEIHNTYVENGIITLEEEDLHSLALLFRLLRQEGYRISPDVFNKFKDKEGKFEKRVRSDVKGMLSLYEAAHMRVHGEEILDEAMAFTSSHLNLMLTHKLCEACVVAQINHSLRHPLRKVLPRLEARHYISVYQQHPSQNQTLLTFAKLDFNMLQKLHQREVANITKWWMEYLDVPRKLPFARDRIVEGCFWIVGVYFEPHYALARKIMTKVIALVSIIDDIYDAYGTIEELELFTLAMERWNICCLDFLPEYMKVCYKEVLDVYKEIEQELKKEGMPYAIDYAKNKMIQLAQAYLVEARWLNSNHTPTCEEYMAIATMSCGFSMLTTTSLIGMGPTATEDVFNWSTTQPQIIKASSVVCRLMDDIVSNEFEQKRGHVASILECYMKQHGVSRDEAIDELRKVIDDAWKDINEECLNPTKVAMPFLIRVVNLARCMDVLYKHESSYTHSGGIMKKYIEALLVDPIPI</sequence>
<dbReference type="InterPro" id="IPR008930">
    <property type="entry name" value="Terpenoid_cyclase/PrenylTrfase"/>
</dbReference>
<dbReference type="OrthoDB" id="1877784at2759"/>
<evidence type="ECO:0000256" key="1">
    <source>
        <dbReference type="ARBA" id="ARBA00001946"/>
    </source>
</evidence>
<feature type="domain" description="Terpene synthase metal-binding" evidence="6">
    <location>
        <begin position="265"/>
        <end position="502"/>
    </location>
</feature>